<reference evidence="1 2" key="1">
    <citation type="submission" date="2024-05" db="EMBL/GenBank/DDBJ databases">
        <authorList>
            <person name="Wallberg A."/>
        </authorList>
    </citation>
    <scope>NUCLEOTIDE SEQUENCE [LARGE SCALE GENOMIC DNA]</scope>
</reference>
<dbReference type="PANTHER" id="PTHR21398">
    <property type="entry name" value="AGAP007094-PA"/>
    <property type="match status" value="1"/>
</dbReference>
<organism evidence="1 2">
    <name type="scientific">Meganyctiphanes norvegica</name>
    <name type="common">Northern krill</name>
    <name type="synonym">Thysanopoda norvegica</name>
    <dbReference type="NCBI Taxonomy" id="48144"/>
    <lineage>
        <taxon>Eukaryota</taxon>
        <taxon>Metazoa</taxon>
        <taxon>Ecdysozoa</taxon>
        <taxon>Arthropoda</taxon>
        <taxon>Crustacea</taxon>
        <taxon>Multicrustacea</taxon>
        <taxon>Malacostraca</taxon>
        <taxon>Eumalacostraca</taxon>
        <taxon>Eucarida</taxon>
        <taxon>Euphausiacea</taxon>
        <taxon>Euphausiidae</taxon>
        <taxon>Meganyctiphanes</taxon>
    </lineage>
</organism>
<name>A0AAV2PQ60_MEGNR</name>
<keyword evidence="2" id="KW-1185">Reference proteome</keyword>
<gene>
    <name evidence="1" type="ORF">MNOR_LOCUS2639</name>
</gene>
<sequence length="167" mass="18774">FDLIIKLGTFNRPFLNVMSYVFVPLPTRTSDDVLQPYALLNAVIMLDTLLGDYLSGRSLSEDKTTLYQSVSSQVSKFGLDGPSCLQRFMCELQHHPIQDASVAGRLISTLFSLNEDEAGQNLGKYHVAQQMGKEGAHDNVCQDAYAHECPFSVFNYFKTWDDHTNEI</sequence>
<dbReference type="EMBL" id="CAXKWB010000826">
    <property type="protein sequence ID" value="CAL4062340.1"/>
    <property type="molecule type" value="Genomic_DNA"/>
</dbReference>
<dbReference type="PANTHER" id="PTHR21398:SF6">
    <property type="entry name" value="AGAP007094-PA"/>
    <property type="match status" value="1"/>
</dbReference>
<dbReference type="AlphaFoldDB" id="A0AAV2PQ60"/>
<dbReference type="Proteomes" id="UP001497623">
    <property type="component" value="Unassembled WGS sequence"/>
</dbReference>
<evidence type="ECO:0000313" key="1">
    <source>
        <dbReference type="EMBL" id="CAL4062340.1"/>
    </source>
</evidence>
<feature type="non-terminal residue" evidence="1">
    <location>
        <position position="1"/>
    </location>
</feature>
<dbReference type="Pfam" id="PF07841">
    <property type="entry name" value="DM4_12"/>
    <property type="match status" value="1"/>
</dbReference>
<accession>A0AAV2PQ60</accession>
<comment type="caution">
    <text evidence="1">The sequence shown here is derived from an EMBL/GenBank/DDBJ whole genome shotgun (WGS) entry which is preliminary data.</text>
</comment>
<proteinExistence type="predicted"/>
<dbReference type="SMART" id="SM00718">
    <property type="entry name" value="DM4_12"/>
    <property type="match status" value="1"/>
</dbReference>
<evidence type="ECO:0000313" key="2">
    <source>
        <dbReference type="Proteomes" id="UP001497623"/>
    </source>
</evidence>
<protein>
    <submittedName>
        <fullName evidence="1">Uncharacterized protein</fullName>
    </submittedName>
</protein>
<dbReference type="InterPro" id="IPR006631">
    <property type="entry name" value="DM4_12"/>
</dbReference>